<dbReference type="EMBL" id="JPKY01000119">
    <property type="protein sequence ID" value="KFH41665.1"/>
    <property type="molecule type" value="Genomic_DNA"/>
</dbReference>
<dbReference type="PANTHER" id="PTHR42070:SF1">
    <property type="entry name" value="FILAMENT ASSOCIATED PROTEIN, PUTATIVE (AFU_ORTHOLOGUE AFUA_8G06630)-RELATED"/>
    <property type="match status" value="1"/>
</dbReference>
<feature type="region of interest" description="Disordered" evidence="1">
    <location>
        <begin position="206"/>
        <end position="225"/>
    </location>
</feature>
<name>A0A086SX33_HAPC1</name>
<organism evidence="2 3">
    <name type="scientific">Hapsidospora chrysogenum (strain ATCC 11550 / CBS 779.69 / DSM 880 / IAM 14645 / JCM 23072 / IMI 49137)</name>
    <name type="common">Acremonium chrysogenum</name>
    <dbReference type="NCBI Taxonomy" id="857340"/>
    <lineage>
        <taxon>Eukaryota</taxon>
        <taxon>Fungi</taxon>
        <taxon>Dikarya</taxon>
        <taxon>Ascomycota</taxon>
        <taxon>Pezizomycotina</taxon>
        <taxon>Sordariomycetes</taxon>
        <taxon>Hypocreomycetidae</taxon>
        <taxon>Hypocreales</taxon>
        <taxon>Bionectriaceae</taxon>
        <taxon>Hapsidospora</taxon>
    </lineage>
</organism>
<comment type="caution">
    <text evidence="2">The sequence shown here is derived from an EMBL/GenBank/DDBJ whole genome shotgun (WGS) entry which is preliminary data.</text>
</comment>
<evidence type="ECO:0000313" key="2">
    <source>
        <dbReference type="EMBL" id="KFH41665.1"/>
    </source>
</evidence>
<proteinExistence type="predicted"/>
<gene>
    <name evidence="2" type="ORF">ACRE_076240</name>
</gene>
<feature type="region of interest" description="Disordered" evidence="1">
    <location>
        <begin position="1"/>
        <end position="32"/>
    </location>
</feature>
<evidence type="ECO:0000313" key="3">
    <source>
        <dbReference type="Proteomes" id="UP000029964"/>
    </source>
</evidence>
<feature type="compositionally biased region" description="Low complexity" evidence="1">
    <location>
        <begin position="125"/>
        <end position="134"/>
    </location>
</feature>
<dbReference type="PANTHER" id="PTHR42070">
    <property type="entry name" value="FILAMENT ASSOCIATED PROTEIN, PUTATIVE (AFU_ORTHOLOGUE AFUA_8G06630)-RELATED"/>
    <property type="match status" value="1"/>
</dbReference>
<dbReference type="OrthoDB" id="28335at2759"/>
<accession>A0A086SX33</accession>
<evidence type="ECO:0008006" key="4">
    <source>
        <dbReference type="Google" id="ProtNLM"/>
    </source>
</evidence>
<protein>
    <recommendedName>
        <fullName evidence="4">BZIP domain-containing protein</fullName>
    </recommendedName>
</protein>
<dbReference type="AlphaFoldDB" id="A0A086SX33"/>
<sequence length="279" mass="29631">MKRKAQGDDNDAGKRNAARVRDNQRRARERHKAYVEDLRRRVKDYEGRSTLATLEMQQAARAVAAENTGLRLLLRQRGVGDAEVDQFLQSLAATAAGGGRFEGRCPAVAGREVRKQPGRPSSANTTTTTTATTTGQLMSVSSEDTRSLTPLASADTPHRLAVLADATVQQQDCCGGRTQCTLTNDGVGPENSNEHTPSTSIDTTMLAASPEPPSASHSLPQRRSPTTMSCTEAAEIVAKMHGHGDSDLAKAALGCGNQPECMVKNTAMFQILEGGGDGV</sequence>
<feature type="region of interest" description="Disordered" evidence="1">
    <location>
        <begin position="112"/>
        <end position="142"/>
    </location>
</feature>
<reference evidence="3" key="1">
    <citation type="journal article" date="2014" name="Genome Announc.">
        <title>Genome sequence and annotation of Acremonium chrysogenum, producer of the beta-lactam antibiotic cephalosporin C.</title>
        <authorList>
            <person name="Terfehr D."/>
            <person name="Dahlmann T.A."/>
            <person name="Specht T."/>
            <person name="Zadra I."/>
            <person name="Kuernsteiner H."/>
            <person name="Kueck U."/>
        </authorList>
    </citation>
    <scope>NUCLEOTIDE SEQUENCE [LARGE SCALE GENOMIC DNA]</scope>
    <source>
        <strain evidence="3">ATCC 11550 / CBS 779.69 / DSM 880 / IAM 14645 / JCM 23072 / IMI 49137</strain>
    </source>
</reference>
<dbReference type="HOGENOM" id="CLU_060781_0_1_1"/>
<evidence type="ECO:0000256" key="1">
    <source>
        <dbReference type="SAM" id="MobiDB-lite"/>
    </source>
</evidence>
<dbReference type="Proteomes" id="UP000029964">
    <property type="component" value="Unassembled WGS sequence"/>
</dbReference>
<dbReference type="STRING" id="857340.A0A086SX33"/>
<keyword evidence="3" id="KW-1185">Reference proteome</keyword>
<dbReference type="CDD" id="cd14688">
    <property type="entry name" value="bZIP_YAP"/>
    <property type="match status" value="1"/>
</dbReference>